<keyword evidence="3 4" id="KW-0597">Phosphoprotein</keyword>
<dbReference type="Gene3D" id="1.25.40.10">
    <property type="entry name" value="Tetratricopeptide repeat domain"/>
    <property type="match status" value="1"/>
</dbReference>
<dbReference type="Gene3D" id="3.40.50.2300">
    <property type="match status" value="1"/>
</dbReference>
<name>A0A023BP36_9FLAO</name>
<dbReference type="SUPFAM" id="SSF47384">
    <property type="entry name" value="Homodimeric domain of signal transducing histidine kinase"/>
    <property type="match status" value="1"/>
</dbReference>
<feature type="transmembrane region" description="Helical" evidence="5">
    <location>
        <begin position="318"/>
        <end position="339"/>
    </location>
</feature>
<dbReference type="OrthoDB" id="1046984at2"/>
<dbReference type="EMBL" id="AQRA01000016">
    <property type="protein sequence ID" value="EZH71453.1"/>
    <property type="molecule type" value="Genomic_DNA"/>
</dbReference>
<dbReference type="PRINTS" id="PR00344">
    <property type="entry name" value="BCTRLSENSOR"/>
</dbReference>
<dbReference type="RefSeq" id="WP_051576057.1">
    <property type="nucleotide sequence ID" value="NZ_AQRA01000016.1"/>
</dbReference>
<dbReference type="InterPro" id="IPR011006">
    <property type="entry name" value="CheY-like_superfamily"/>
</dbReference>
<dbReference type="InterPro" id="IPR036097">
    <property type="entry name" value="HisK_dim/P_sf"/>
</dbReference>
<gene>
    <name evidence="9" type="ORF">ATO12_07595</name>
</gene>
<feature type="chain" id="PRO_5001512210" description="histidine kinase" evidence="6">
    <location>
        <begin position="24"/>
        <end position="736"/>
    </location>
</feature>
<dbReference type="EC" id="2.7.13.3" evidence="2"/>
<comment type="catalytic activity">
    <reaction evidence="1">
        <text>ATP + protein L-histidine = ADP + protein N-phospho-L-histidine.</text>
        <dbReference type="EC" id="2.7.13.3"/>
    </reaction>
</comment>
<keyword evidence="5" id="KW-1133">Transmembrane helix</keyword>
<keyword evidence="5" id="KW-0472">Membrane</keyword>
<evidence type="ECO:0000256" key="2">
    <source>
        <dbReference type="ARBA" id="ARBA00012438"/>
    </source>
</evidence>
<dbReference type="InterPro" id="IPR036890">
    <property type="entry name" value="HATPase_C_sf"/>
</dbReference>
<reference evidence="9 10" key="1">
    <citation type="submission" date="2014-04" db="EMBL/GenBank/DDBJ databases">
        <title>Aquimarina sp. 22II-S11-z7 Genome Sequencing.</title>
        <authorList>
            <person name="Lai Q."/>
        </authorList>
    </citation>
    <scope>NUCLEOTIDE SEQUENCE [LARGE SCALE GENOMIC DNA]</scope>
    <source>
        <strain evidence="9 10">22II-S11-z7</strain>
    </source>
</reference>
<sequence>MKLKVLLHSVCVLIHFTITSLTAQVADKEVNSDSIKEILEESSRSFLTQTNEGKEKGIYFLELAEKLIKKVNDPLLEIHINRKKIDFFLGTRDTLRVEEYLAKNLKIIKLIDNKRQLGLYYEGLGVHKSMQEKKEEGYQAYLIAEQLLRKYGKTKDVIDINYNLCSRYMMVKRWNEAIEHALKSLNAIKKTGVKKDRRKNLNLFLAESYINLKEFEKAERYFDTIEKEKSAYSGDLNFEGRLYSNKGLYYEKTGDYKKAALFYSQSFNNLLKYYSQRTREVSTTLALSNQLNLKEEENKRIKLENDLKAEQLRNRGHIILLSVIIILGLILMSIIQYRVSLYKTKINKLLQKNYEELVEANQKVDEALEAKSEFLDSVTHELLTPLNTIKGTTFLLQKEELTSHQVNQMKLINLSSDYLLNLIADVIHLNDLEKGKLELKNEKFDLRVLLNNLVDSSALMKDNNNQIHKKIDSNIPDDLKGDVLRVSQIFLNILDNALKFTRDGDIYVEALLVSKIDNIAEIEFSIRDTGIGMSEKQISKAFEAFHQGSVKINRKYGGTGLGLSIVKKILKLQGSDVVLKSKPGKGTLVLFTMKFDIPEQVIEKNTFSGNGYDESPEGINVLLVEDNKVNQLITEKIISNYGFYCDSANDGKEAVDMVKKNKYSMILMDIMMPKMDGFEATKYIKQFDKGIPIVALTAISEKLNREKFNEVGIYTVLNKPVDPELLYETIMVCCDK</sequence>
<proteinExistence type="predicted"/>
<evidence type="ECO:0000259" key="7">
    <source>
        <dbReference type="PROSITE" id="PS50109"/>
    </source>
</evidence>
<dbReference type="PROSITE" id="PS50110">
    <property type="entry name" value="RESPONSE_REGULATORY"/>
    <property type="match status" value="1"/>
</dbReference>
<dbReference type="PANTHER" id="PTHR45339:SF5">
    <property type="entry name" value="HISTIDINE KINASE"/>
    <property type="match status" value="1"/>
</dbReference>
<dbReference type="SMART" id="SM00448">
    <property type="entry name" value="REC"/>
    <property type="match status" value="1"/>
</dbReference>
<keyword evidence="6" id="KW-0732">Signal</keyword>
<evidence type="ECO:0000259" key="8">
    <source>
        <dbReference type="PROSITE" id="PS50110"/>
    </source>
</evidence>
<dbReference type="CDD" id="cd00082">
    <property type="entry name" value="HisKA"/>
    <property type="match status" value="1"/>
</dbReference>
<dbReference type="InterPro" id="IPR003594">
    <property type="entry name" value="HATPase_dom"/>
</dbReference>
<keyword evidence="5" id="KW-0812">Transmembrane</keyword>
<dbReference type="CDD" id="cd17546">
    <property type="entry name" value="REC_hyHK_CKI1_RcsC-like"/>
    <property type="match status" value="1"/>
</dbReference>
<dbReference type="PANTHER" id="PTHR45339">
    <property type="entry name" value="HYBRID SIGNAL TRANSDUCTION HISTIDINE KINASE J"/>
    <property type="match status" value="1"/>
</dbReference>
<dbReference type="InterPro" id="IPR011990">
    <property type="entry name" value="TPR-like_helical_dom_sf"/>
</dbReference>
<dbReference type="Gene3D" id="1.10.287.130">
    <property type="match status" value="1"/>
</dbReference>
<dbReference type="Proteomes" id="UP000023541">
    <property type="component" value="Unassembled WGS sequence"/>
</dbReference>
<feature type="domain" description="Histidine kinase" evidence="7">
    <location>
        <begin position="377"/>
        <end position="597"/>
    </location>
</feature>
<dbReference type="eggNOG" id="COG0642">
    <property type="taxonomic scope" value="Bacteria"/>
</dbReference>
<dbReference type="CDD" id="cd16922">
    <property type="entry name" value="HATPase_EvgS-ArcB-TorS-like"/>
    <property type="match status" value="1"/>
</dbReference>
<evidence type="ECO:0000313" key="9">
    <source>
        <dbReference type="EMBL" id="EZH71453.1"/>
    </source>
</evidence>
<dbReference type="STRING" id="1317122.ATO12_07595"/>
<comment type="caution">
    <text evidence="9">The sequence shown here is derived from an EMBL/GenBank/DDBJ whole genome shotgun (WGS) entry which is preliminary data.</text>
</comment>
<evidence type="ECO:0000256" key="1">
    <source>
        <dbReference type="ARBA" id="ARBA00000085"/>
    </source>
</evidence>
<dbReference type="SMART" id="SM00387">
    <property type="entry name" value="HATPase_c"/>
    <property type="match status" value="1"/>
</dbReference>
<accession>A0A023BP36</accession>
<dbReference type="InterPro" id="IPR003661">
    <property type="entry name" value="HisK_dim/P_dom"/>
</dbReference>
<evidence type="ECO:0000256" key="4">
    <source>
        <dbReference type="PROSITE-ProRule" id="PRU00169"/>
    </source>
</evidence>
<dbReference type="InterPro" id="IPR004358">
    <property type="entry name" value="Sig_transdc_His_kin-like_C"/>
</dbReference>
<dbReference type="Pfam" id="PF00072">
    <property type="entry name" value="Response_reg"/>
    <property type="match status" value="1"/>
</dbReference>
<dbReference type="SUPFAM" id="SSF52172">
    <property type="entry name" value="CheY-like"/>
    <property type="match status" value="1"/>
</dbReference>
<dbReference type="SUPFAM" id="SSF55874">
    <property type="entry name" value="ATPase domain of HSP90 chaperone/DNA topoisomerase II/histidine kinase"/>
    <property type="match status" value="1"/>
</dbReference>
<evidence type="ECO:0000256" key="5">
    <source>
        <dbReference type="SAM" id="Phobius"/>
    </source>
</evidence>
<dbReference type="InterPro" id="IPR005467">
    <property type="entry name" value="His_kinase_dom"/>
</dbReference>
<feature type="signal peptide" evidence="6">
    <location>
        <begin position="1"/>
        <end position="23"/>
    </location>
</feature>
<dbReference type="Pfam" id="PF00512">
    <property type="entry name" value="HisKA"/>
    <property type="match status" value="1"/>
</dbReference>
<dbReference type="Pfam" id="PF02518">
    <property type="entry name" value="HATPase_c"/>
    <property type="match status" value="1"/>
</dbReference>
<protein>
    <recommendedName>
        <fullName evidence="2">histidine kinase</fullName>
        <ecNumber evidence="2">2.7.13.3</ecNumber>
    </recommendedName>
</protein>
<dbReference type="SMART" id="SM00388">
    <property type="entry name" value="HisKA"/>
    <property type="match status" value="1"/>
</dbReference>
<feature type="domain" description="Response regulatory" evidence="8">
    <location>
        <begin position="620"/>
        <end position="734"/>
    </location>
</feature>
<dbReference type="GO" id="GO:0000155">
    <property type="term" value="F:phosphorelay sensor kinase activity"/>
    <property type="evidence" value="ECO:0007669"/>
    <property type="project" value="InterPro"/>
</dbReference>
<dbReference type="InterPro" id="IPR001789">
    <property type="entry name" value="Sig_transdc_resp-reg_receiver"/>
</dbReference>
<dbReference type="PROSITE" id="PS50109">
    <property type="entry name" value="HIS_KIN"/>
    <property type="match status" value="1"/>
</dbReference>
<evidence type="ECO:0000256" key="3">
    <source>
        <dbReference type="ARBA" id="ARBA00022553"/>
    </source>
</evidence>
<dbReference type="Gene3D" id="3.30.565.10">
    <property type="entry name" value="Histidine kinase-like ATPase, C-terminal domain"/>
    <property type="match status" value="1"/>
</dbReference>
<keyword evidence="10" id="KW-1185">Reference proteome</keyword>
<feature type="modified residue" description="4-aspartylphosphate" evidence="4">
    <location>
        <position position="669"/>
    </location>
</feature>
<organism evidence="9 10">
    <name type="scientific">Aquimarina atlantica</name>
    <dbReference type="NCBI Taxonomy" id="1317122"/>
    <lineage>
        <taxon>Bacteria</taxon>
        <taxon>Pseudomonadati</taxon>
        <taxon>Bacteroidota</taxon>
        <taxon>Flavobacteriia</taxon>
        <taxon>Flavobacteriales</taxon>
        <taxon>Flavobacteriaceae</taxon>
        <taxon>Aquimarina</taxon>
    </lineage>
</organism>
<evidence type="ECO:0000313" key="10">
    <source>
        <dbReference type="Proteomes" id="UP000023541"/>
    </source>
</evidence>
<dbReference type="AlphaFoldDB" id="A0A023BP36"/>
<evidence type="ECO:0000256" key="6">
    <source>
        <dbReference type="SAM" id="SignalP"/>
    </source>
</evidence>
<dbReference type="SUPFAM" id="SSF48452">
    <property type="entry name" value="TPR-like"/>
    <property type="match status" value="1"/>
</dbReference>